<evidence type="ECO:0000256" key="3">
    <source>
        <dbReference type="ARBA" id="ARBA00022448"/>
    </source>
</evidence>
<dbReference type="EMBL" id="CP036266">
    <property type="protein sequence ID" value="QDT22194.1"/>
    <property type="molecule type" value="Genomic_DNA"/>
</dbReference>
<dbReference type="InterPro" id="IPR000568">
    <property type="entry name" value="ATP_synth_F0_asu"/>
</dbReference>
<evidence type="ECO:0000256" key="5">
    <source>
        <dbReference type="ARBA" id="ARBA00022692"/>
    </source>
</evidence>
<dbReference type="RefSeq" id="WP_145187668.1">
    <property type="nucleotide sequence ID" value="NZ_CP036266.1"/>
</dbReference>
<name>A0A517PS42_9PLAN</name>
<evidence type="ECO:0000256" key="1">
    <source>
        <dbReference type="ARBA" id="ARBA00004141"/>
    </source>
</evidence>
<dbReference type="GO" id="GO:0046933">
    <property type="term" value="F:proton-transporting ATP synthase activity, rotational mechanism"/>
    <property type="evidence" value="ECO:0007669"/>
    <property type="project" value="UniProtKB-UniRule"/>
</dbReference>
<dbReference type="SUPFAM" id="SSF81336">
    <property type="entry name" value="F1F0 ATP synthase subunit A"/>
    <property type="match status" value="1"/>
</dbReference>
<evidence type="ECO:0000313" key="14">
    <source>
        <dbReference type="EMBL" id="QDT22194.1"/>
    </source>
</evidence>
<feature type="transmembrane region" description="Helical" evidence="11">
    <location>
        <begin position="77"/>
        <end position="100"/>
    </location>
</feature>
<dbReference type="PRINTS" id="PR00123">
    <property type="entry name" value="ATPASEA"/>
</dbReference>
<dbReference type="GO" id="GO:0042777">
    <property type="term" value="P:proton motive force-driven plasma membrane ATP synthesis"/>
    <property type="evidence" value="ECO:0007669"/>
    <property type="project" value="TreeGrafter"/>
</dbReference>
<evidence type="ECO:0000256" key="2">
    <source>
        <dbReference type="ARBA" id="ARBA00006810"/>
    </source>
</evidence>
<evidence type="ECO:0000256" key="8">
    <source>
        <dbReference type="ARBA" id="ARBA00023065"/>
    </source>
</evidence>
<dbReference type="InterPro" id="IPR023011">
    <property type="entry name" value="ATP_synth_F0_asu_AS"/>
</dbReference>
<reference evidence="14 15" key="1">
    <citation type="submission" date="2019-02" db="EMBL/GenBank/DDBJ databases">
        <title>Deep-cultivation of Planctomycetes and their phenomic and genomic characterization uncovers novel biology.</title>
        <authorList>
            <person name="Wiegand S."/>
            <person name="Jogler M."/>
            <person name="Boedeker C."/>
            <person name="Pinto D."/>
            <person name="Vollmers J."/>
            <person name="Rivas-Marin E."/>
            <person name="Kohn T."/>
            <person name="Peeters S.H."/>
            <person name="Heuer A."/>
            <person name="Rast P."/>
            <person name="Oberbeckmann S."/>
            <person name="Bunk B."/>
            <person name="Jeske O."/>
            <person name="Meyerdierks A."/>
            <person name="Storesund J.E."/>
            <person name="Kallscheuer N."/>
            <person name="Luecker S."/>
            <person name="Lage O.M."/>
            <person name="Pohl T."/>
            <person name="Merkel B.J."/>
            <person name="Hornburger P."/>
            <person name="Mueller R.-W."/>
            <person name="Bruemmer F."/>
            <person name="Labrenz M."/>
            <person name="Spormann A.M."/>
            <person name="Op den Camp H."/>
            <person name="Overmann J."/>
            <person name="Amann R."/>
            <person name="Jetten M.S.M."/>
            <person name="Mascher T."/>
            <person name="Medema M.H."/>
            <person name="Devos D.P."/>
            <person name="Kaster A.-K."/>
            <person name="Ovreas L."/>
            <person name="Rohde M."/>
            <person name="Galperin M.Y."/>
            <person name="Jogler C."/>
        </authorList>
    </citation>
    <scope>NUCLEOTIDE SEQUENCE [LARGE SCALE GENOMIC DNA]</scope>
    <source>
        <strain evidence="14 15">HG66A1</strain>
    </source>
</reference>
<dbReference type="InterPro" id="IPR045082">
    <property type="entry name" value="ATP_syn_F0_a_bact/chloroplast"/>
</dbReference>
<keyword evidence="6 11" id="KW-0375">Hydrogen ion transport</keyword>
<feature type="compositionally biased region" description="Low complexity" evidence="13">
    <location>
        <begin position="234"/>
        <end position="244"/>
    </location>
</feature>
<gene>
    <name evidence="14" type="primary">atpB_2</name>
    <name evidence="11" type="synonym">atpB</name>
    <name evidence="14" type="ORF">HG66A1_40010</name>
</gene>
<dbReference type="PANTHER" id="PTHR42823:SF3">
    <property type="entry name" value="ATP SYNTHASE SUBUNIT A, CHLOROPLASTIC"/>
    <property type="match status" value="1"/>
</dbReference>
<evidence type="ECO:0000313" key="15">
    <source>
        <dbReference type="Proteomes" id="UP000320421"/>
    </source>
</evidence>
<feature type="transmembrane region" description="Helical" evidence="11">
    <location>
        <begin position="164"/>
        <end position="186"/>
    </location>
</feature>
<keyword evidence="8 11" id="KW-0406">Ion transport</keyword>
<feature type="transmembrane region" description="Helical" evidence="11">
    <location>
        <begin position="106"/>
        <end position="127"/>
    </location>
</feature>
<dbReference type="NCBIfam" id="TIGR03306">
    <property type="entry name" value="altF1_A"/>
    <property type="match status" value="1"/>
</dbReference>
<proteinExistence type="inferred from homology"/>
<dbReference type="GO" id="GO:0045259">
    <property type="term" value="C:proton-transporting ATP synthase complex"/>
    <property type="evidence" value="ECO:0007669"/>
    <property type="project" value="UniProtKB-KW"/>
</dbReference>
<keyword evidence="10 11" id="KW-0066">ATP synthesis</keyword>
<keyword evidence="11" id="KW-1003">Cell membrane</keyword>
<dbReference type="HAMAP" id="MF_01393">
    <property type="entry name" value="ATP_synth_a_bact"/>
    <property type="match status" value="1"/>
</dbReference>
<evidence type="ECO:0000256" key="12">
    <source>
        <dbReference type="RuleBase" id="RU000483"/>
    </source>
</evidence>
<dbReference type="NCBIfam" id="NF004481">
    <property type="entry name" value="PRK05815.2-3"/>
    <property type="match status" value="1"/>
</dbReference>
<evidence type="ECO:0000256" key="13">
    <source>
        <dbReference type="SAM" id="MobiDB-lite"/>
    </source>
</evidence>
<feature type="transmembrane region" description="Helical" evidence="11">
    <location>
        <begin position="192"/>
        <end position="214"/>
    </location>
</feature>
<dbReference type="CDD" id="cd00310">
    <property type="entry name" value="ATP-synt_Fo_a_6"/>
    <property type="match status" value="1"/>
</dbReference>
<keyword evidence="5 11" id="KW-0812">Transmembrane</keyword>
<keyword evidence="4 11" id="KW-0138">CF(0)</keyword>
<keyword evidence="15" id="KW-1185">Reference proteome</keyword>
<keyword evidence="9 11" id="KW-0472">Membrane</keyword>
<feature type="transmembrane region" description="Helical" evidence="11">
    <location>
        <begin position="20"/>
        <end position="39"/>
    </location>
</feature>
<organism evidence="14 15">
    <name type="scientific">Gimesia chilikensis</name>
    <dbReference type="NCBI Taxonomy" id="2605989"/>
    <lineage>
        <taxon>Bacteria</taxon>
        <taxon>Pseudomonadati</taxon>
        <taxon>Planctomycetota</taxon>
        <taxon>Planctomycetia</taxon>
        <taxon>Planctomycetales</taxon>
        <taxon>Planctomycetaceae</taxon>
        <taxon>Gimesia</taxon>
    </lineage>
</organism>
<dbReference type="NCBIfam" id="TIGR01131">
    <property type="entry name" value="ATP_synt_6_or_A"/>
    <property type="match status" value="1"/>
</dbReference>
<dbReference type="Pfam" id="PF00119">
    <property type="entry name" value="ATP-synt_A"/>
    <property type="match status" value="1"/>
</dbReference>
<comment type="function">
    <text evidence="11 12">Key component of the proton channel; it plays a direct role in the translocation of protons across the membrane.</text>
</comment>
<comment type="subcellular location">
    <subcellularLocation>
        <location evidence="11 12">Cell membrane</location>
        <topology evidence="11 12">Multi-pass membrane protein</topology>
    </subcellularLocation>
    <subcellularLocation>
        <location evidence="1">Membrane</location>
        <topology evidence="1">Multi-pass membrane protein</topology>
    </subcellularLocation>
</comment>
<dbReference type="AlphaFoldDB" id="A0A517PS42"/>
<dbReference type="Gene3D" id="1.20.120.220">
    <property type="entry name" value="ATP synthase, F0 complex, subunit A"/>
    <property type="match status" value="1"/>
</dbReference>
<dbReference type="GO" id="GO:0005886">
    <property type="term" value="C:plasma membrane"/>
    <property type="evidence" value="ECO:0007669"/>
    <property type="project" value="UniProtKB-SubCell"/>
</dbReference>
<evidence type="ECO:0000256" key="7">
    <source>
        <dbReference type="ARBA" id="ARBA00022989"/>
    </source>
</evidence>
<evidence type="ECO:0000256" key="9">
    <source>
        <dbReference type="ARBA" id="ARBA00023136"/>
    </source>
</evidence>
<dbReference type="InterPro" id="IPR035908">
    <property type="entry name" value="F0_ATP_A_sf"/>
</dbReference>
<keyword evidence="3 11" id="KW-0813">Transport</keyword>
<dbReference type="OrthoDB" id="9789241at2"/>
<protein>
    <recommendedName>
        <fullName evidence="11 12">ATP synthase subunit a</fullName>
    </recommendedName>
    <alternativeName>
        <fullName evidence="11">ATP synthase F0 sector subunit a</fullName>
    </alternativeName>
    <alternativeName>
        <fullName evidence="11">F-ATPase subunit 6</fullName>
    </alternativeName>
</protein>
<dbReference type="PANTHER" id="PTHR42823">
    <property type="entry name" value="ATP SYNTHASE SUBUNIT A, CHLOROPLASTIC"/>
    <property type="match status" value="1"/>
</dbReference>
<evidence type="ECO:0000256" key="11">
    <source>
        <dbReference type="HAMAP-Rule" id="MF_01393"/>
    </source>
</evidence>
<keyword evidence="7 11" id="KW-1133">Transmembrane helix</keyword>
<sequence>MNISPDVPLWQWEWIILNRTILFTWLVMAILVIVSWFITRRLTSGPRISRGQNLLEVLVVGLRNQIREVSQQEPGPYMPFVGTLFLFIVVSNILSIVPGYDAPTSSISTTAALATCVFVAVPIYGIAHQGLPGYLKQYIQPSVFMLPFNIIGEFSRTLALAVRLYGNIMSGSVIGAILLGFVPLFVPILMQAFGLLTGMIQAYIFAVLAMVYIASATQNGQGPTEQQDTENTDSDTTSTHTPTS</sequence>
<feature type="region of interest" description="Disordered" evidence="13">
    <location>
        <begin position="219"/>
        <end position="244"/>
    </location>
</feature>
<dbReference type="Proteomes" id="UP000320421">
    <property type="component" value="Chromosome"/>
</dbReference>
<accession>A0A517PS42</accession>
<evidence type="ECO:0000256" key="10">
    <source>
        <dbReference type="ARBA" id="ARBA00023310"/>
    </source>
</evidence>
<evidence type="ECO:0000256" key="4">
    <source>
        <dbReference type="ARBA" id="ARBA00022547"/>
    </source>
</evidence>
<comment type="similarity">
    <text evidence="2 11 12">Belongs to the ATPase A chain family.</text>
</comment>
<dbReference type="PROSITE" id="PS00449">
    <property type="entry name" value="ATPASE_A"/>
    <property type="match status" value="1"/>
</dbReference>
<dbReference type="InterPro" id="IPR017692">
    <property type="entry name" value="Alt_ATP_synth_F0_Asu"/>
</dbReference>
<evidence type="ECO:0000256" key="6">
    <source>
        <dbReference type="ARBA" id="ARBA00022781"/>
    </source>
</evidence>